<accession>N6TQN9</accession>
<dbReference type="AlphaFoldDB" id="N6TQN9"/>
<organism evidence="1">
    <name type="scientific">Dendroctonus ponderosae</name>
    <name type="common">Mountain pine beetle</name>
    <dbReference type="NCBI Taxonomy" id="77166"/>
    <lineage>
        <taxon>Eukaryota</taxon>
        <taxon>Metazoa</taxon>
        <taxon>Ecdysozoa</taxon>
        <taxon>Arthropoda</taxon>
        <taxon>Hexapoda</taxon>
        <taxon>Insecta</taxon>
        <taxon>Pterygota</taxon>
        <taxon>Neoptera</taxon>
        <taxon>Endopterygota</taxon>
        <taxon>Coleoptera</taxon>
        <taxon>Polyphaga</taxon>
        <taxon>Cucujiformia</taxon>
        <taxon>Curculionidae</taxon>
        <taxon>Scolytinae</taxon>
        <taxon>Dendroctonus</taxon>
    </lineage>
</organism>
<dbReference type="HOGENOM" id="CLU_204850_0_0_1"/>
<proteinExistence type="predicted"/>
<protein>
    <submittedName>
        <fullName evidence="1">Uncharacterized protein</fullName>
    </submittedName>
</protein>
<gene>
    <name evidence="1" type="ORF">YQE_00813</name>
</gene>
<feature type="non-terminal residue" evidence="1">
    <location>
        <position position="1"/>
    </location>
</feature>
<name>N6TQN9_DENPD</name>
<dbReference type="OrthoDB" id="437693at2759"/>
<evidence type="ECO:0000313" key="1">
    <source>
        <dbReference type="EMBL" id="ENN82819.1"/>
    </source>
</evidence>
<dbReference type="EMBL" id="KB737961">
    <property type="protein sequence ID" value="ENN82819.1"/>
    <property type="molecule type" value="Genomic_DNA"/>
</dbReference>
<reference evidence="1" key="1">
    <citation type="journal article" date="2013" name="Genome Biol.">
        <title>Draft genome of the mountain pine beetle, Dendroctonus ponderosae Hopkins, a major forest pest.</title>
        <authorList>
            <person name="Keeling C.I."/>
            <person name="Yuen M.M."/>
            <person name="Liao N.Y."/>
            <person name="Docking T.R."/>
            <person name="Chan S.K."/>
            <person name="Taylor G.A."/>
            <person name="Palmquist D.L."/>
            <person name="Jackman S.D."/>
            <person name="Nguyen A."/>
            <person name="Li M."/>
            <person name="Henderson H."/>
            <person name="Janes J.K."/>
            <person name="Zhao Y."/>
            <person name="Pandoh P."/>
            <person name="Moore R."/>
            <person name="Sperling F.A."/>
            <person name="Huber D.P."/>
            <person name="Birol I."/>
            <person name="Jones S.J."/>
            <person name="Bohlmann J."/>
        </authorList>
    </citation>
    <scope>NUCLEOTIDE SEQUENCE</scope>
</reference>
<sequence length="63" mass="7312">MLYSEEGIISRDEFIFHQAISRKIPIVMLTSGGYQKKTARIIANPILNLYELGLINNSQEYYF</sequence>